<dbReference type="GO" id="GO:0035269">
    <property type="term" value="P:protein O-linked glycosylation via mannose"/>
    <property type="evidence" value="ECO:0007669"/>
    <property type="project" value="TreeGrafter"/>
</dbReference>
<dbReference type="SUPFAM" id="SSF48452">
    <property type="entry name" value="TPR-like"/>
    <property type="match status" value="1"/>
</dbReference>
<evidence type="ECO:0000256" key="1">
    <source>
        <dbReference type="PROSITE-ProRule" id="PRU00339"/>
    </source>
</evidence>
<dbReference type="GO" id="GO:0000030">
    <property type="term" value="F:mannosyltransferase activity"/>
    <property type="evidence" value="ECO:0007669"/>
    <property type="project" value="TreeGrafter"/>
</dbReference>
<organism evidence="2 3">
    <name type="scientific">Homarus americanus</name>
    <name type="common">American lobster</name>
    <dbReference type="NCBI Taxonomy" id="6706"/>
    <lineage>
        <taxon>Eukaryota</taxon>
        <taxon>Metazoa</taxon>
        <taxon>Ecdysozoa</taxon>
        <taxon>Arthropoda</taxon>
        <taxon>Crustacea</taxon>
        <taxon>Multicrustacea</taxon>
        <taxon>Malacostraca</taxon>
        <taxon>Eumalacostraca</taxon>
        <taxon>Eucarida</taxon>
        <taxon>Decapoda</taxon>
        <taxon>Pleocyemata</taxon>
        <taxon>Astacidea</taxon>
        <taxon>Nephropoidea</taxon>
        <taxon>Nephropidae</taxon>
        <taxon>Homarus</taxon>
    </lineage>
</organism>
<dbReference type="Gene3D" id="1.25.40.10">
    <property type="entry name" value="Tetratricopeptide repeat domain"/>
    <property type="match status" value="4"/>
</dbReference>
<evidence type="ECO:0000313" key="3">
    <source>
        <dbReference type="Proteomes" id="UP000747542"/>
    </source>
</evidence>
<dbReference type="InterPro" id="IPR052384">
    <property type="entry name" value="TMTC_O-mannosyltransferase"/>
</dbReference>
<dbReference type="PANTHER" id="PTHR44216:SF3">
    <property type="entry name" value="PROTEIN O-MANNOSYL-TRANSFERASE TMTC2"/>
    <property type="match status" value="1"/>
</dbReference>
<dbReference type="SMART" id="SM00028">
    <property type="entry name" value="TPR"/>
    <property type="match status" value="6"/>
</dbReference>
<protein>
    <submittedName>
        <fullName evidence="2">O-mannosyl-transferase TMTC2-like</fullName>
    </submittedName>
</protein>
<dbReference type="AlphaFoldDB" id="A0A8J5K595"/>
<dbReference type="Pfam" id="PF13432">
    <property type="entry name" value="TPR_16"/>
    <property type="match status" value="3"/>
</dbReference>
<keyword evidence="3" id="KW-1185">Reference proteome</keyword>
<evidence type="ECO:0000313" key="2">
    <source>
        <dbReference type="EMBL" id="KAG7167290.1"/>
    </source>
</evidence>
<dbReference type="InterPro" id="IPR011990">
    <property type="entry name" value="TPR-like_helical_dom_sf"/>
</dbReference>
<dbReference type="InterPro" id="IPR019734">
    <property type="entry name" value="TPR_rpt"/>
</dbReference>
<comment type="caution">
    <text evidence="2">The sequence shown here is derived from an EMBL/GenBank/DDBJ whole genome shotgun (WGS) entry which is preliminary data.</text>
</comment>
<dbReference type="PROSITE" id="PS50005">
    <property type="entry name" value="TPR"/>
    <property type="match status" value="2"/>
</dbReference>
<name>A0A8J5K595_HOMAM</name>
<feature type="repeat" description="TPR" evidence="1">
    <location>
        <begin position="2"/>
        <end position="35"/>
    </location>
</feature>
<proteinExistence type="predicted"/>
<dbReference type="EMBL" id="JAHLQT010021820">
    <property type="protein sequence ID" value="KAG7167290.1"/>
    <property type="molecule type" value="Genomic_DNA"/>
</dbReference>
<reference evidence="2" key="1">
    <citation type="journal article" date="2021" name="Sci. Adv.">
        <title>The American lobster genome reveals insights on longevity, neural, and immune adaptations.</title>
        <authorList>
            <person name="Polinski J.M."/>
            <person name="Zimin A.V."/>
            <person name="Clark K.F."/>
            <person name="Kohn A.B."/>
            <person name="Sadowski N."/>
            <person name="Timp W."/>
            <person name="Ptitsyn A."/>
            <person name="Khanna P."/>
            <person name="Romanova D.Y."/>
            <person name="Williams P."/>
            <person name="Greenwood S.J."/>
            <person name="Moroz L.L."/>
            <person name="Walt D.R."/>
            <person name="Bodnar A.G."/>
        </authorList>
    </citation>
    <scope>NUCLEOTIDE SEQUENCE</scope>
    <source>
        <strain evidence="2">GMGI-L3</strain>
    </source>
</reference>
<dbReference type="PANTHER" id="PTHR44216">
    <property type="entry name" value="PROTEIN O-MANNOSYL-TRANSFERASE TMTC2"/>
    <property type="match status" value="1"/>
</dbReference>
<dbReference type="GO" id="GO:0005789">
    <property type="term" value="C:endoplasmic reticulum membrane"/>
    <property type="evidence" value="ECO:0007669"/>
    <property type="project" value="TreeGrafter"/>
</dbReference>
<sequence>MADTHFNLGLLLASTGRSEAAVESYRAALWSRPWLAQAHLGLAAALQQLGRDADAIKRLARAHILAGRPHTALEEVAHALTHAPDGYGTHALHTLAAEAHLEAGEHAEAQAALSRALAAHPHHVPAHLTFSRMLQANSGGGGTVASSRGGFMPNDPHAHKHLGQLLLEQDRVEEAVGAWLRAALLDSTDHTAAFNAATALRLAGRNQHAETFYRRAVQLRPKDVSSHRNLGAILHLNGKLDEARKHYDEALALAPGDPQTTTNLQRLSALVNKKGLS</sequence>
<dbReference type="Pfam" id="PF13181">
    <property type="entry name" value="TPR_8"/>
    <property type="match status" value="1"/>
</dbReference>
<keyword evidence="1" id="KW-0802">TPR repeat</keyword>
<accession>A0A8J5K595</accession>
<gene>
    <name evidence="2" type="primary">Tmtc2-L</name>
    <name evidence="2" type="ORF">Hamer_G017201</name>
</gene>
<feature type="repeat" description="TPR" evidence="1">
    <location>
        <begin position="224"/>
        <end position="257"/>
    </location>
</feature>
<dbReference type="Proteomes" id="UP000747542">
    <property type="component" value="Unassembled WGS sequence"/>
</dbReference>